<dbReference type="InterPro" id="IPR041588">
    <property type="entry name" value="Integrase_H2C2"/>
</dbReference>
<evidence type="ECO:0000256" key="6">
    <source>
        <dbReference type="ARBA" id="ARBA00022750"/>
    </source>
</evidence>
<dbReference type="GO" id="GO:0046872">
    <property type="term" value="F:metal ion binding"/>
    <property type="evidence" value="ECO:0007669"/>
    <property type="project" value="UniProtKB-KW"/>
</dbReference>
<dbReference type="InterPro" id="IPR001584">
    <property type="entry name" value="Integrase_cat-core"/>
</dbReference>
<dbReference type="InterPro" id="IPR012337">
    <property type="entry name" value="RNaseH-like_sf"/>
</dbReference>
<dbReference type="CDD" id="cd00303">
    <property type="entry name" value="retropepsin_like"/>
    <property type="match status" value="1"/>
</dbReference>
<evidence type="ECO:0000256" key="17">
    <source>
        <dbReference type="SAM" id="MobiDB-lite"/>
    </source>
</evidence>
<dbReference type="Gene3D" id="3.30.420.10">
    <property type="entry name" value="Ribonuclease H-like superfamily/Ribonuclease H"/>
    <property type="match status" value="1"/>
</dbReference>
<evidence type="ECO:0000259" key="19">
    <source>
        <dbReference type="PROSITE" id="PS50994"/>
    </source>
</evidence>
<dbReference type="PROSITE" id="PS00141">
    <property type="entry name" value="ASP_PROTEASE"/>
    <property type="match status" value="1"/>
</dbReference>
<evidence type="ECO:0000256" key="7">
    <source>
        <dbReference type="ARBA" id="ARBA00022759"/>
    </source>
</evidence>
<dbReference type="PANTHER" id="PTHR37984:SF5">
    <property type="entry name" value="PROTEIN NYNRIN-LIKE"/>
    <property type="match status" value="1"/>
</dbReference>
<comment type="caution">
    <text evidence="20">The sequence shown here is derived from an EMBL/GenBank/DDBJ whole genome shotgun (WGS) entry which is preliminary data.</text>
</comment>
<evidence type="ECO:0000256" key="8">
    <source>
        <dbReference type="ARBA" id="ARBA00022801"/>
    </source>
</evidence>
<proteinExistence type="predicted"/>
<dbReference type="GO" id="GO:0003964">
    <property type="term" value="F:RNA-directed DNA polymerase activity"/>
    <property type="evidence" value="ECO:0007669"/>
    <property type="project" value="UniProtKB-KW"/>
</dbReference>
<evidence type="ECO:0000313" key="21">
    <source>
        <dbReference type="Proteomes" id="UP000288805"/>
    </source>
</evidence>
<dbReference type="InterPro" id="IPR021109">
    <property type="entry name" value="Peptidase_aspartic_dom_sf"/>
</dbReference>
<keyword evidence="3" id="KW-0548">Nucleotidyltransferase</keyword>
<keyword evidence="9" id="KW-0460">Magnesium</keyword>
<dbReference type="Pfam" id="PF17921">
    <property type="entry name" value="Integrase_H2C2"/>
    <property type="match status" value="1"/>
</dbReference>
<feature type="domain" description="Reverse transcriptase" evidence="18">
    <location>
        <begin position="271"/>
        <end position="488"/>
    </location>
</feature>
<evidence type="ECO:0000256" key="15">
    <source>
        <dbReference type="ARBA" id="ARBA00023172"/>
    </source>
</evidence>
<dbReference type="AlphaFoldDB" id="A0A438JAI6"/>
<dbReference type="Pfam" id="PF00078">
    <property type="entry name" value="RVT_1"/>
    <property type="match status" value="1"/>
</dbReference>
<dbReference type="SUPFAM" id="SSF53098">
    <property type="entry name" value="Ribonuclease H-like"/>
    <property type="match status" value="1"/>
</dbReference>
<keyword evidence="12" id="KW-0695">RNA-directed DNA polymerase</keyword>
<dbReference type="GO" id="GO:0006508">
    <property type="term" value="P:proteolysis"/>
    <property type="evidence" value="ECO:0007669"/>
    <property type="project" value="UniProtKB-KW"/>
</dbReference>
<dbReference type="GO" id="GO:0006310">
    <property type="term" value="P:DNA recombination"/>
    <property type="evidence" value="ECO:0007669"/>
    <property type="project" value="UniProtKB-KW"/>
</dbReference>
<dbReference type="GO" id="GO:0003723">
    <property type="term" value="F:RNA binding"/>
    <property type="evidence" value="ECO:0007669"/>
    <property type="project" value="UniProtKB-KW"/>
</dbReference>
<keyword evidence="5" id="KW-0479">Metal-binding</keyword>
<dbReference type="GO" id="GO:0003887">
    <property type="term" value="F:DNA-directed DNA polymerase activity"/>
    <property type="evidence" value="ECO:0007669"/>
    <property type="project" value="UniProtKB-KW"/>
</dbReference>
<dbReference type="Gene3D" id="2.40.70.10">
    <property type="entry name" value="Acid Proteases"/>
    <property type="match status" value="1"/>
</dbReference>
<dbReference type="InterPro" id="IPR056924">
    <property type="entry name" value="SH3_Tf2-1"/>
</dbReference>
<evidence type="ECO:0000256" key="4">
    <source>
        <dbReference type="ARBA" id="ARBA00022722"/>
    </source>
</evidence>
<dbReference type="Pfam" id="PF24626">
    <property type="entry name" value="SH3_Tf2-1"/>
    <property type="match status" value="1"/>
</dbReference>
<keyword evidence="14" id="KW-0238">DNA-binding</keyword>
<evidence type="ECO:0000256" key="5">
    <source>
        <dbReference type="ARBA" id="ARBA00022723"/>
    </source>
</evidence>
<dbReference type="Pfam" id="PF08284">
    <property type="entry name" value="RVP_2"/>
    <property type="match status" value="1"/>
</dbReference>
<keyword evidence="13" id="KW-0239">DNA-directed DNA polymerase</keyword>
<evidence type="ECO:0000256" key="12">
    <source>
        <dbReference type="ARBA" id="ARBA00022918"/>
    </source>
</evidence>
<keyword evidence="7" id="KW-0255">Endonuclease</keyword>
<dbReference type="Gene3D" id="3.30.70.270">
    <property type="match status" value="2"/>
</dbReference>
<dbReference type="GO" id="GO:0015074">
    <property type="term" value="P:DNA integration"/>
    <property type="evidence" value="ECO:0007669"/>
    <property type="project" value="UniProtKB-KW"/>
</dbReference>
<keyword evidence="15" id="KW-0233">DNA recombination</keyword>
<keyword evidence="16" id="KW-0511">Multifunctional enzyme</keyword>
<keyword evidence="2" id="KW-0808">Transferase</keyword>
<evidence type="ECO:0000256" key="3">
    <source>
        <dbReference type="ARBA" id="ARBA00022695"/>
    </source>
</evidence>
<dbReference type="InterPro" id="IPR041577">
    <property type="entry name" value="RT_RNaseH_2"/>
</dbReference>
<dbReference type="InterPro" id="IPR050951">
    <property type="entry name" value="Retrovirus_Pol_polyprotein"/>
</dbReference>
<sequence>MAAYRREFEILATPLKGISEEVMESTFMNGLLPEIRVELRPLQPYGLGHLMEMAQRVEGRNLAMRAAHEPNGPKSTKMLPSANRDEEEDDNQFDDKATEEPALIELKDAMELSLNSVVGLTTPGTMKIKGTIGSKEVIILVDSGATHNFLSLELVQQLALPLTTTTSYEVMMGTEISVKGKGICRGVCISMQGLTVVEDFLPLELGNTDVILGMPWLGTLGDMKVNWKMLTMKIKMGKAVIVLKGDSSLSRTEVSLKAMAKALQHHSQGVWVELCQTSTTSDLSERVQEVPKTVKEVLAQHQQIFRPITGLPPSHDIDHAIQLIPGASPVNVRPYRFCIDYHALNEVIVPDRFPIPVIDELLDELHGATIFSKLDLKSGYHQIRVRQQDIHKKAFRTHEGHYKFLVMPFELTNAPATFQSLMNRIFQPHLWKFVLVFFYDILVYSKDLKEHYDHLQSVLSILANHQLHVNGKKCLFAKPQLEYLGHLVSAKGVAADPNKISAMVEWPTPKSLKELRGFLELTGYYCRFVEGYGAISWPLTQQLKKDAFNWNLEAEVAFQKLKTAMTTIPVLALPNFSQLFIVETNASGYGLGAVLMQSHRPVAYFSQVLTARERQKSIYERELMAIVLAVQKWRHYLLGRHFIVRTDQSSLKFLLEQRIVNESYQKWVAKLFGYDFEIQFRPGLENKAADALSGIPISMELAALMVPSRIDTLLISSKVEADPHLAKIKQRLLVDPDAYPRYSLDHGILLYKGRLVLPKASPLVPALLQEGHASVVGGHSGFLRTYKQLTRDFFWVGMKNDIKEFVEKCLVCQQNKTLTFSPAGLLQPLPIPDKICDDVTMDFIEGLPKSEDYNSILVVVDRLSKYAHFSLLKHPFTAQTVADIFVRDVVKLHGFPRSIISDRDKVFLNRFWTELFRLQGTSLRHSTAYHPQTDGQTEVVNRCVGTYLQCFSYNKPRHWSTWLSWAEYWYNTTFHSSTNTTLFRAVYKRDPPPLIRFGSDSTSVLAVDQLLQERYLILNELKDHLCCAQSKMKSSADAHRHAVQFEVGDFVYIKLRPYCLRSLAKRPNEKLSPRYFGPYKVVQQIGPVAYRLKLPSLTTIHPVFHVSQLKRALGSADLCQPLSPILAEDLEWLVEPD</sequence>
<dbReference type="Proteomes" id="UP000288805">
    <property type="component" value="Unassembled WGS sequence"/>
</dbReference>
<dbReference type="GO" id="GO:0004190">
    <property type="term" value="F:aspartic-type endopeptidase activity"/>
    <property type="evidence" value="ECO:0007669"/>
    <property type="project" value="UniProtKB-KW"/>
</dbReference>
<evidence type="ECO:0000256" key="1">
    <source>
        <dbReference type="ARBA" id="ARBA00022670"/>
    </source>
</evidence>
<dbReference type="InterPro" id="IPR036397">
    <property type="entry name" value="RNaseH_sf"/>
</dbReference>
<evidence type="ECO:0000313" key="20">
    <source>
        <dbReference type="EMBL" id="RVX05979.1"/>
    </source>
</evidence>
<keyword evidence="1" id="KW-0645">Protease</keyword>
<protein>
    <submittedName>
        <fullName evidence="20">Transposon Tf2-12 polyprotein</fullName>
    </submittedName>
</protein>
<evidence type="ECO:0000256" key="13">
    <source>
        <dbReference type="ARBA" id="ARBA00022932"/>
    </source>
</evidence>
<keyword evidence="6" id="KW-0064">Aspartyl protease</keyword>
<keyword evidence="10" id="KW-0694">RNA-binding</keyword>
<evidence type="ECO:0000256" key="16">
    <source>
        <dbReference type="ARBA" id="ARBA00023268"/>
    </source>
</evidence>
<dbReference type="InterPro" id="IPR043128">
    <property type="entry name" value="Rev_trsase/Diguanyl_cyclase"/>
</dbReference>
<dbReference type="Gene3D" id="3.10.10.10">
    <property type="entry name" value="HIV Type 1 Reverse Transcriptase, subunit A, domain 1"/>
    <property type="match status" value="1"/>
</dbReference>
<feature type="region of interest" description="Disordered" evidence="17">
    <location>
        <begin position="65"/>
        <end position="95"/>
    </location>
</feature>
<evidence type="ECO:0000256" key="2">
    <source>
        <dbReference type="ARBA" id="ARBA00022679"/>
    </source>
</evidence>
<dbReference type="FunFam" id="3.30.70.270:FF:000020">
    <property type="entry name" value="Transposon Tf2-6 polyprotein-like Protein"/>
    <property type="match status" value="1"/>
</dbReference>
<evidence type="ECO:0000256" key="11">
    <source>
        <dbReference type="ARBA" id="ARBA00022908"/>
    </source>
</evidence>
<dbReference type="CDD" id="cd09274">
    <property type="entry name" value="RNase_HI_RT_Ty3"/>
    <property type="match status" value="1"/>
</dbReference>
<dbReference type="SUPFAM" id="SSF50630">
    <property type="entry name" value="Acid proteases"/>
    <property type="match status" value="1"/>
</dbReference>
<dbReference type="SUPFAM" id="SSF56672">
    <property type="entry name" value="DNA/RNA polymerases"/>
    <property type="match status" value="1"/>
</dbReference>
<feature type="domain" description="Integrase catalytic" evidence="19">
    <location>
        <begin position="826"/>
        <end position="990"/>
    </location>
</feature>
<dbReference type="Gene3D" id="1.10.340.70">
    <property type="match status" value="1"/>
</dbReference>
<keyword evidence="8" id="KW-0378">Hydrolase</keyword>
<name>A0A438JAI6_VITVI</name>
<dbReference type="FunFam" id="1.10.340.70:FF:000001">
    <property type="entry name" value="Retrovirus-related Pol polyprotein from transposon gypsy-like Protein"/>
    <property type="match status" value="1"/>
</dbReference>
<dbReference type="GO" id="GO:0003677">
    <property type="term" value="F:DNA binding"/>
    <property type="evidence" value="ECO:0007669"/>
    <property type="project" value="UniProtKB-KW"/>
</dbReference>
<keyword evidence="11" id="KW-0229">DNA integration</keyword>
<dbReference type="InterPro" id="IPR043502">
    <property type="entry name" value="DNA/RNA_pol_sf"/>
</dbReference>
<dbReference type="EMBL" id="QGNW01000053">
    <property type="protein sequence ID" value="RVX05979.1"/>
    <property type="molecule type" value="Genomic_DNA"/>
</dbReference>
<dbReference type="PANTHER" id="PTHR37984">
    <property type="entry name" value="PROTEIN CBG26694"/>
    <property type="match status" value="1"/>
</dbReference>
<organism evidence="20 21">
    <name type="scientific">Vitis vinifera</name>
    <name type="common">Grape</name>
    <dbReference type="NCBI Taxonomy" id="29760"/>
    <lineage>
        <taxon>Eukaryota</taxon>
        <taxon>Viridiplantae</taxon>
        <taxon>Streptophyta</taxon>
        <taxon>Embryophyta</taxon>
        <taxon>Tracheophyta</taxon>
        <taxon>Spermatophyta</taxon>
        <taxon>Magnoliopsida</taxon>
        <taxon>eudicotyledons</taxon>
        <taxon>Gunneridae</taxon>
        <taxon>Pentapetalae</taxon>
        <taxon>rosids</taxon>
        <taxon>Vitales</taxon>
        <taxon>Vitaceae</taxon>
        <taxon>Viteae</taxon>
        <taxon>Vitis</taxon>
    </lineage>
</organism>
<dbReference type="PROSITE" id="PS50878">
    <property type="entry name" value="RT_POL"/>
    <property type="match status" value="1"/>
</dbReference>
<gene>
    <name evidence="20" type="primary">Tf2-12_65</name>
    <name evidence="20" type="ORF">CK203_018669</name>
</gene>
<dbReference type="Pfam" id="PF17919">
    <property type="entry name" value="RT_RNaseH_2"/>
    <property type="match status" value="1"/>
</dbReference>
<dbReference type="CDD" id="cd01647">
    <property type="entry name" value="RT_LTR"/>
    <property type="match status" value="1"/>
</dbReference>
<accession>A0A438JAI6</accession>
<evidence type="ECO:0000259" key="18">
    <source>
        <dbReference type="PROSITE" id="PS50878"/>
    </source>
</evidence>
<reference evidence="20 21" key="1">
    <citation type="journal article" date="2018" name="PLoS Genet.">
        <title>Population sequencing reveals clonal diversity and ancestral inbreeding in the grapevine cultivar Chardonnay.</title>
        <authorList>
            <person name="Roach M.J."/>
            <person name="Johnson D.L."/>
            <person name="Bohlmann J."/>
            <person name="van Vuuren H.J."/>
            <person name="Jones S.J."/>
            <person name="Pretorius I.S."/>
            <person name="Schmidt S.A."/>
            <person name="Borneman A.R."/>
        </authorList>
    </citation>
    <scope>NUCLEOTIDE SEQUENCE [LARGE SCALE GENOMIC DNA]</scope>
    <source>
        <strain evidence="21">cv. Chardonnay</strain>
        <tissue evidence="20">Leaf</tissue>
    </source>
</reference>
<evidence type="ECO:0000256" key="10">
    <source>
        <dbReference type="ARBA" id="ARBA00022884"/>
    </source>
</evidence>
<dbReference type="InterPro" id="IPR001969">
    <property type="entry name" value="Aspartic_peptidase_AS"/>
</dbReference>
<evidence type="ECO:0000256" key="9">
    <source>
        <dbReference type="ARBA" id="ARBA00022842"/>
    </source>
</evidence>
<dbReference type="FunFam" id="3.10.20.370:FF:000001">
    <property type="entry name" value="Retrovirus-related Pol polyprotein from transposon 17.6-like protein"/>
    <property type="match status" value="1"/>
</dbReference>
<keyword evidence="4" id="KW-0540">Nuclease</keyword>
<evidence type="ECO:0000256" key="14">
    <source>
        <dbReference type="ARBA" id="ARBA00023125"/>
    </source>
</evidence>
<dbReference type="PROSITE" id="PS50994">
    <property type="entry name" value="INTEGRASE"/>
    <property type="match status" value="1"/>
</dbReference>
<dbReference type="GO" id="GO:0004519">
    <property type="term" value="F:endonuclease activity"/>
    <property type="evidence" value="ECO:0007669"/>
    <property type="project" value="UniProtKB-KW"/>
</dbReference>
<dbReference type="InterPro" id="IPR000477">
    <property type="entry name" value="RT_dom"/>
</dbReference>
<dbReference type="Gene3D" id="3.10.20.370">
    <property type="match status" value="1"/>
</dbReference>